<feature type="transmembrane region" description="Helical" evidence="1">
    <location>
        <begin position="176"/>
        <end position="200"/>
    </location>
</feature>
<keyword evidence="1" id="KW-0812">Transmembrane</keyword>
<dbReference type="Proteomes" id="UP001595816">
    <property type="component" value="Unassembled WGS sequence"/>
</dbReference>
<gene>
    <name evidence="2" type="ORF">ACFOZ4_05700</name>
</gene>
<accession>A0ABV8LGN7</accession>
<reference evidence="3" key="1">
    <citation type="journal article" date="2019" name="Int. J. Syst. Evol. Microbiol.">
        <title>The Global Catalogue of Microorganisms (GCM) 10K type strain sequencing project: providing services to taxonomists for standard genome sequencing and annotation.</title>
        <authorList>
            <consortium name="The Broad Institute Genomics Platform"/>
            <consortium name="The Broad Institute Genome Sequencing Center for Infectious Disease"/>
            <person name="Wu L."/>
            <person name="Ma J."/>
        </authorList>
    </citation>
    <scope>NUCLEOTIDE SEQUENCE [LARGE SCALE GENOMIC DNA]</scope>
    <source>
        <strain evidence="3">CGMCC 4.7289</strain>
    </source>
</reference>
<protein>
    <submittedName>
        <fullName evidence="2">VC0807 family protein</fullName>
    </submittedName>
</protein>
<proteinExistence type="predicted"/>
<name>A0ABV8LGN7_9ACTN</name>
<dbReference type="NCBIfam" id="NF041646">
    <property type="entry name" value="VC0807_fam"/>
    <property type="match status" value="1"/>
</dbReference>
<keyword evidence="1" id="KW-0472">Membrane</keyword>
<organism evidence="2 3">
    <name type="scientific">Hamadaea flava</name>
    <dbReference type="NCBI Taxonomy" id="1742688"/>
    <lineage>
        <taxon>Bacteria</taxon>
        <taxon>Bacillati</taxon>
        <taxon>Actinomycetota</taxon>
        <taxon>Actinomycetes</taxon>
        <taxon>Micromonosporales</taxon>
        <taxon>Micromonosporaceae</taxon>
        <taxon>Hamadaea</taxon>
    </lineage>
</organism>
<sequence>MSRPTANGPAAILLSLVWDVGLSLGAYFVAKWLGADDYVALLAGSVVALLRVIWVALRSRKFDVFATVMVGVFGIGLLLSVLTGDAKFMLAKESLVTGAAGLAFVISCFVGKPLIYHAALRMREGKPEEIAEFEQKWADLPGFRRNFRIMSAVWGAGLLADAVGRIPVIYSLSTDAAVTASSAMLIAVMVLLSVWNGWFVKRIQARTA</sequence>
<dbReference type="EMBL" id="JBHSAY010000004">
    <property type="protein sequence ID" value="MFC4130097.1"/>
    <property type="molecule type" value="Genomic_DNA"/>
</dbReference>
<feature type="transmembrane region" description="Helical" evidence="1">
    <location>
        <begin position="64"/>
        <end position="83"/>
    </location>
</feature>
<keyword evidence="3" id="KW-1185">Reference proteome</keyword>
<keyword evidence="1" id="KW-1133">Transmembrane helix</keyword>
<feature type="transmembrane region" description="Helical" evidence="1">
    <location>
        <begin position="95"/>
        <end position="116"/>
    </location>
</feature>
<feature type="transmembrane region" description="Helical" evidence="1">
    <location>
        <begin position="152"/>
        <end position="170"/>
    </location>
</feature>
<evidence type="ECO:0000313" key="3">
    <source>
        <dbReference type="Proteomes" id="UP001595816"/>
    </source>
</evidence>
<evidence type="ECO:0000256" key="1">
    <source>
        <dbReference type="SAM" id="Phobius"/>
    </source>
</evidence>
<feature type="transmembrane region" description="Helical" evidence="1">
    <location>
        <begin position="12"/>
        <end position="32"/>
    </location>
</feature>
<feature type="transmembrane region" description="Helical" evidence="1">
    <location>
        <begin position="38"/>
        <end position="57"/>
    </location>
</feature>
<dbReference type="RefSeq" id="WP_253755850.1">
    <property type="nucleotide sequence ID" value="NZ_JAMZDZ010000001.1"/>
</dbReference>
<comment type="caution">
    <text evidence="2">The sequence shown here is derived from an EMBL/GenBank/DDBJ whole genome shotgun (WGS) entry which is preliminary data.</text>
</comment>
<evidence type="ECO:0000313" key="2">
    <source>
        <dbReference type="EMBL" id="MFC4130097.1"/>
    </source>
</evidence>